<evidence type="ECO:0000259" key="6">
    <source>
        <dbReference type="PROSITE" id="PS50977"/>
    </source>
</evidence>
<reference evidence="7 8" key="1">
    <citation type="journal article" date="2015" name="Biotechnol. Bioeng.">
        <title>Genome sequence and phenotypic characterization of Caulobacter segnis.</title>
        <authorList>
            <person name="Patel S."/>
            <person name="Fletcher B."/>
            <person name="Scott D.C."/>
            <person name="Ely B."/>
        </authorList>
    </citation>
    <scope>NUCLEOTIDE SEQUENCE [LARGE SCALE GENOMIC DNA]</scope>
    <source>
        <strain evidence="7 8">TK0059</strain>
    </source>
</reference>
<keyword evidence="2 4" id="KW-0238">DNA-binding</keyword>
<dbReference type="InterPro" id="IPR039536">
    <property type="entry name" value="TetR_C_Proteobacteria"/>
</dbReference>
<dbReference type="Proteomes" id="UP000240527">
    <property type="component" value="Chromosome"/>
</dbReference>
<evidence type="ECO:0000256" key="1">
    <source>
        <dbReference type="ARBA" id="ARBA00023015"/>
    </source>
</evidence>
<dbReference type="PANTHER" id="PTHR30055:SF234">
    <property type="entry name" value="HTH-TYPE TRANSCRIPTIONAL REGULATOR BETI"/>
    <property type="match status" value="1"/>
</dbReference>
<dbReference type="RefSeq" id="WP_013078914.1">
    <property type="nucleotide sequence ID" value="NZ_CP027850.1"/>
</dbReference>
<protein>
    <submittedName>
        <fullName evidence="7">TetR/AcrR family transcriptional regulator</fullName>
    </submittedName>
</protein>
<dbReference type="SUPFAM" id="SSF46689">
    <property type="entry name" value="Homeodomain-like"/>
    <property type="match status" value="1"/>
</dbReference>
<dbReference type="PROSITE" id="PS50977">
    <property type="entry name" value="HTH_TETR_2"/>
    <property type="match status" value="1"/>
</dbReference>
<feature type="domain" description="HTH tetR-type" evidence="6">
    <location>
        <begin position="32"/>
        <end position="92"/>
    </location>
</feature>
<dbReference type="InterPro" id="IPR050109">
    <property type="entry name" value="HTH-type_TetR-like_transc_reg"/>
</dbReference>
<dbReference type="PANTHER" id="PTHR30055">
    <property type="entry name" value="HTH-TYPE TRANSCRIPTIONAL REGULATOR RUTR"/>
    <property type="match status" value="1"/>
</dbReference>
<dbReference type="InterPro" id="IPR023772">
    <property type="entry name" value="DNA-bd_HTH_TetR-type_CS"/>
</dbReference>
<evidence type="ECO:0000256" key="4">
    <source>
        <dbReference type="PROSITE-ProRule" id="PRU00335"/>
    </source>
</evidence>
<proteinExistence type="predicted"/>
<dbReference type="InterPro" id="IPR001647">
    <property type="entry name" value="HTH_TetR"/>
</dbReference>
<dbReference type="Gene3D" id="1.10.357.10">
    <property type="entry name" value="Tetracycline Repressor, domain 2"/>
    <property type="match status" value="1"/>
</dbReference>
<dbReference type="PROSITE" id="PS01081">
    <property type="entry name" value="HTH_TETR_1"/>
    <property type="match status" value="1"/>
</dbReference>
<name>A0ABM6TFS4_9CAUL</name>
<sequence length="223" mass="24020">MSEATHRSRRAPPTALRARPARRGRPNASQAARLAEHIVQIARAMFYEEGFEETTMDAVAHRAAISKGTLYARFPSKADLFRAVAETQVEQWSDAATQAAPTPPGTPLATALRLYGTSILAAACSPEARALERLVAGGGERFPELAAQFEAVGFGRGVALVSALLSRDAGPEDTPKDAEMAAKAFIAMIMGWPRGEADVDDLARRALYVERAVAIFLQGRSQW</sequence>
<keyword evidence="1" id="KW-0805">Transcription regulation</keyword>
<feature type="region of interest" description="Disordered" evidence="5">
    <location>
        <begin position="1"/>
        <end position="31"/>
    </location>
</feature>
<gene>
    <name evidence="7" type="ORF">B7G68_09145</name>
</gene>
<keyword evidence="8" id="KW-1185">Reference proteome</keyword>
<accession>A0ABM6TFS4</accession>
<keyword evidence="3" id="KW-0804">Transcription</keyword>
<evidence type="ECO:0000313" key="7">
    <source>
        <dbReference type="EMBL" id="AVQ01996.1"/>
    </source>
</evidence>
<organism evidence="7 8">
    <name type="scientific">Caulobacter segnis</name>
    <dbReference type="NCBI Taxonomy" id="88688"/>
    <lineage>
        <taxon>Bacteria</taxon>
        <taxon>Pseudomonadati</taxon>
        <taxon>Pseudomonadota</taxon>
        <taxon>Alphaproteobacteria</taxon>
        <taxon>Caulobacterales</taxon>
        <taxon>Caulobacteraceae</taxon>
        <taxon>Caulobacter</taxon>
    </lineage>
</organism>
<dbReference type="Pfam" id="PF14246">
    <property type="entry name" value="TetR_C_7"/>
    <property type="match status" value="1"/>
</dbReference>
<dbReference type="InterPro" id="IPR009057">
    <property type="entry name" value="Homeodomain-like_sf"/>
</dbReference>
<dbReference type="PRINTS" id="PR00455">
    <property type="entry name" value="HTHTETR"/>
</dbReference>
<dbReference type="EMBL" id="CP027850">
    <property type="protein sequence ID" value="AVQ01996.1"/>
    <property type="molecule type" value="Genomic_DNA"/>
</dbReference>
<dbReference type="Pfam" id="PF00440">
    <property type="entry name" value="TetR_N"/>
    <property type="match status" value="1"/>
</dbReference>
<evidence type="ECO:0000256" key="3">
    <source>
        <dbReference type="ARBA" id="ARBA00023163"/>
    </source>
</evidence>
<feature type="DNA-binding region" description="H-T-H motif" evidence="4">
    <location>
        <begin position="55"/>
        <end position="74"/>
    </location>
</feature>
<evidence type="ECO:0000313" key="8">
    <source>
        <dbReference type="Proteomes" id="UP000240527"/>
    </source>
</evidence>
<evidence type="ECO:0000256" key="2">
    <source>
        <dbReference type="ARBA" id="ARBA00023125"/>
    </source>
</evidence>
<evidence type="ECO:0000256" key="5">
    <source>
        <dbReference type="SAM" id="MobiDB-lite"/>
    </source>
</evidence>